<feature type="transmembrane region" description="Helical" evidence="5">
    <location>
        <begin position="28"/>
        <end position="49"/>
    </location>
</feature>
<evidence type="ECO:0000313" key="8">
    <source>
        <dbReference type="Proteomes" id="UP001321475"/>
    </source>
</evidence>
<evidence type="ECO:0000256" key="1">
    <source>
        <dbReference type="ARBA" id="ARBA00004141"/>
    </source>
</evidence>
<feature type="transmembrane region" description="Helical" evidence="5">
    <location>
        <begin position="55"/>
        <end position="71"/>
    </location>
</feature>
<dbReference type="Proteomes" id="UP001321475">
    <property type="component" value="Chromosome"/>
</dbReference>
<evidence type="ECO:0000313" key="7">
    <source>
        <dbReference type="EMBL" id="BDZ42566.1"/>
    </source>
</evidence>
<dbReference type="Pfam" id="PF13515">
    <property type="entry name" value="FUSC_2"/>
    <property type="match status" value="1"/>
</dbReference>
<evidence type="ECO:0000259" key="6">
    <source>
        <dbReference type="Pfam" id="PF13515"/>
    </source>
</evidence>
<organism evidence="7 8">
    <name type="scientific">Paraoerskovia sediminicola</name>
    <dbReference type="NCBI Taxonomy" id="1138587"/>
    <lineage>
        <taxon>Bacteria</taxon>
        <taxon>Bacillati</taxon>
        <taxon>Actinomycetota</taxon>
        <taxon>Actinomycetes</taxon>
        <taxon>Micrococcales</taxon>
        <taxon>Cellulomonadaceae</taxon>
        <taxon>Paraoerskovia</taxon>
    </lineage>
</organism>
<proteinExistence type="predicted"/>
<name>A0ABN6XCG5_9CELL</name>
<sequence length="367" mass="38883">MVPSVAERAMRKLVLRARARQGYSRVRAAFWPVVQASVAAALAYLVGRYVIGHEYPIYAPIAAWVCLGFTANRKLRTVIELGVGVALGVLFGGLVVNWIGDGWWQVAVLLASSALIARFVDRGPLLASQAGTQALVIIGLPPGSFTGPVGRWTEALAGAAVAVLVAMLTPVDPRRGSRDAANSAISELSGTFALIATAARSGDVDDYEMALVRARASEPSLDEWLTVATGAHDVARVNAVAHKHKDELAQHVRGAVLLRRAMNSTRVLARRALAQPLPVGEPEILGSLAEALATATEVLAEAMGAGLEPTVARDMLLDIAADLDPHTEKHRGWSVQSLILLLRAPVVDLLELSGLDPQAARDALPEL</sequence>
<evidence type="ECO:0000256" key="2">
    <source>
        <dbReference type="ARBA" id="ARBA00022692"/>
    </source>
</evidence>
<evidence type="ECO:0000256" key="5">
    <source>
        <dbReference type="SAM" id="Phobius"/>
    </source>
</evidence>
<accession>A0ABN6XCG5</accession>
<dbReference type="InterPro" id="IPR049453">
    <property type="entry name" value="Memb_transporter_dom"/>
</dbReference>
<keyword evidence="3 5" id="KW-1133">Transmembrane helix</keyword>
<dbReference type="RefSeq" id="WP_286217031.1">
    <property type="nucleotide sequence ID" value="NZ_AP027729.1"/>
</dbReference>
<gene>
    <name evidence="7" type="ORF">GCM10025865_18650</name>
</gene>
<evidence type="ECO:0000256" key="3">
    <source>
        <dbReference type="ARBA" id="ARBA00022989"/>
    </source>
</evidence>
<keyword evidence="4 5" id="KW-0472">Membrane</keyword>
<reference evidence="8" key="1">
    <citation type="journal article" date="2019" name="Int. J. Syst. Evol. Microbiol.">
        <title>The Global Catalogue of Microorganisms (GCM) 10K type strain sequencing project: providing services to taxonomists for standard genome sequencing and annotation.</title>
        <authorList>
            <consortium name="The Broad Institute Genomics Platform"/>
            <consortium name="The Broad Institute Genome Sequencing Center for Infectious Disease"/>
            <person name="Wu L."/>
            <person name="Ma J."/>
        </authorList>
    </citation>
    <scope>NUCLEOTIDE SEQUENCE [LARGE SCALE GENOMIC DNA]</scope>
    <source>
        <strain evidence="8">NBRC 108565</strain>
    </source>
</reference>
<keyword evidence="2 5" id="KW-0812">Transmembrane</keyword>
<feature type="domain" description="Integral membrane bound transporter" evidence="6">
    <location>
        <begin position="43"/>
        <end position="165"/>
    </location>
</feature>
<dbReference type="EMBL" id="AP027729">
    <property type="protein sequence ID" value="BDZ42566.1"/>
    <property type="molecule type" value="Genomic_DNA"/>
</dbReference>
<evidence type="ECO:0000256" key="4">
    <source>
        <dbReference type="ARBA" id="ARBA00023136"/>
    </source>
</evidence>
<feature type="transmembrane region" description="Helical" evidence="5">
    <location>
        <begin position="78"/>
        <end position="96"/>
    </location>
</feature>
<keyword evidence="8" id="KW-1185">Reference proteome</keyword>
<comment type="subcellular location">
    <subcellularLocation>
        <location evidence="1">Membrane</location>
        <topology evidence="1">Multi-pass membrane protein</topology>
    </subcellularLocation>
</comment>
<protein>
    <recommendedName>
        <fullName evidence="6">Integral membrane bound transporter domain-containing protein</fullName>
    </recommendedName>
</protein>